<accession>X6MMU2</accession>
<organism evidence="1 2">
    <name type="scientific">Reticulomyxa filosa</name>
    <dbReference type="NCBI Taxonomy" id="46433"/>
    <lineage>
        <taxon>Eukaryota</taxon>
        <taxon>Sar</taxon>
        <taxon>Rhizaria</taxon>
        <taxon>Retaria</taxon>
        <taxon>Foraminifera</taxon>
        <taxon>Monothalamids</taxon>
        <taxon>Reticulomyxidae</taxon>
        <taxon>Reticulomyxa</taxon>
    </lineage>
</organism>
<dbReference type="EMBL" id="ASPP01019606">
    <property type="protein sequence ID" value="ETO14966.1"/>
    <property type="molecule type" value="Genomic_DNA"/>
</dbReference>
<evidence type="ECO:0000313" key="2">
    <source>
        <dbReference type="Proteomes" id="UP000023152"/>
    </source>
</evidence>
<protein>
    <submittedName>
        <fullName evidence="1">Uncharacterized protein</fullName>
    </submittedName>
</protein>
<evidence type="ECO:0000313" key="1">
    <source>
        <dbReference type="EMBL" id="ETO14966.1"/>
    </source>
</evidence>
<sequence length="204" mass="23808">MIKICAESIKQAKYKCCPKSFSKSDRQQKLVKQVPFFLNKKNEAIIDTRVFVAMCNLHRDFSTYSFVVIEKGQGENGTIPGYYAEDYMLQAAQQLKAADPGLQVYFYLNSVLDWPMYRMHYVLEIYMCIYTFLNHSKWWLRNYTQNVDHISGDPSFNGWENMLVFDLSQQDCLSFWATECLNMTLTGYFDGCNADRVYSLLING</sequence>
<dbReference type="InterPro" id="IPR029455">
    <property type="entry name" value="GHL15"/>
</dbReference>
<name>X6MMU2_RETFI</name>
<dbReference type="OrthoDB" id="10537121at2759"/>
<dbReference type="Pfam" id="PF14885">
    <property type="entry name" value="GHL15"/>
    <property type="match status" value="1"/>
</dbReference>
<dbReference type="AlphaFoldDB" id="X6MMU2"/>
<gene>
    <name evidence="1" type="ORF">RFI_22401</name>
</gene>
<reference evidence="1 2" key="1">
    <citation type="journal article" date="2013" name="Curr. Biol.">
        <title>The Genome of the Foraminiferan Reticulomyxa filosa.</title>
        <authorList>
            <person name="Glockner G."/>
            <person name="Hulsmann N."/>
            <person name="Schleicher M."/>
            <person name="Noegel A.A."/>
            <person name="Eichinger L."/>
            <person name="Gallinger C."/>
            <person name="Pawlowski J."/>
            <person name="Sierra R."/>
            <person name="Euteneuer U."/>
            <person name="Pillet L."/>
            <person name="Moustafa A."/>
            <person name="Platzer M."/>
            <person name="Groth M."/>
            <person name="Szafranski K."/>
            <person name="Schliwa M."/>
        </authorList>
    </citation>
    <scope>NUCLEOTIDE SEQUENCE [LARGE SCALE GENOMIC DNA]</scope>
</reference>
<dbReference type="Proteomes" id="UP000023152">
    <property type="component" value="Unassembled WGS sequence"/>
</dbReference>
<comment type="caution">
    <text evidence="1">The sequence shown here is derived from an EMBL/GenBank/DDBJ whole genome shotgun (WGS) entry which is preliminary data.</text>
</comment>
<proteinExistence type="predicted"/>
<keyword evidence="2" id="KW-1185">Reference proteome</keyword>